<reference evidence="5" key="1">
    <citation type="submission" date="2022-07" db="EMBL/GenBank/DDBJ databases">
        <title>Fungi with potential for degradation of polypropylene.</title>
        <authorList>
            <person name="Gostincar C."/>
        </authorList>
    </citation>
    <scope>NUCLEOTIDE SEQUENCE</scope>
    <source>
        <strain evidence="5">EXF-13287</strain>
    </source>
</reference>
<keyword evidence="1" id="KW-0378">Hydrolase</keyword>
<evidence type="ECO:0000313" key="6">
    <source>
        <dbReference type="Proteomes" id="UP001174691"/>
    </source>
</evidence>
<evidence type="ECO:0000256" key="1">
    <source>
        <dbReference type="ARBA" id="ARBA00022801"/>
    </source>
</evidence>
<gene>
    <name evidence="5" type="ORF">NKR19_g9476</name>
</gene>
<dbReference type="GO" id="GO:0047499">
    <property type="term" value="F:calcium-independent phospholipase A2 activity"/>
    <property type="evidence" value="ECO:0007669"/>
    <property type="project" value="TreeGrafter"/>
</dbReference>
<comment type="caution">
    <text evidence="5">The sequence shown here is derived from an EMBL/GenBank/DDBJ whole genome shotgun (WGS) entry which is preliminary data.</text>
</comment>
<dbReference type="GO" id="GO:0019369">
    <property type="term" value="P:arachidonate metabolic process"/>
    <property type="evidence" value="ECO:0007669"/>
    <property type="project" value="TreeGrafter"/>
</dbReference>
<dbReference type="GO" id="GO:0046486">
    <property type="term" value="P:glycerolipid metabolic process"/>
    <property type="evidence" value="ECO:0007669"/>
    <property type="project" value="UniProtKB-ARBA"/>
</dbReference>
<keyword evidence="3" id="KW-0443">Lipid metabolism</keyword>
<dbReference type="Gene3D" id="3.40.1090.10">
    <property type="entry name" value="Cytosolic phospholipase A2 catalytic domain"/>
    <property type="match status" value="1"/>
</dbReference>
<dbReference type="GO" id="GO:0016020">
    <property type="term" value="C:membrane"/>
    <property type="evidence" value="ECO:0007669"/>
    <property type="project" value="TreeGrafter"/>
</dbReference>
<dbReference type="PANTHER" id="PTHR24185">
    <property type="entry name" value="CALCIUM-INDEPENDENT PHOSPHOLIPASE A2-GAMMA"/>
    <property type="match status" value="1"/>
</dbReference>
<keyword evidence="6" id="KW-1185">Reference proteome</keyword>
<dbReference type="EMBL" id="JANBVN010000230">
    <property type="protein sequence ID" value="KAJ9131753.1"/>
    <property type="molecule type" value="Genomic_DNA"/>
</dbReference>
<dbReference type="AlphaFoldDB" id="A0AA38R2W2"/>
<feature type="domain" description="PNPLA" evidence="4">
    <location>
        <begin position="58"/>
        <end position="157"/>
    </location>
</feature>
<accession>A0AA38R2W2</accession>
<evidence type="ECO:0000256" key="3">
    <source>
        <dbReference type="ARBA" id="ARBA00023098"/>
    </source>
</evidence>
<dbReference type="GO" id="GO:0016042">
    <property type="term" value="P:lipid catabolic process"/>
    <property type="evidence" value="ECO:0007669"/>
    <property type="project" value="UniProtKB-KW"/>
</dbReference>
<proteinExistence type="predicted"/>
<dbReference type="Proteomes" id="UP001174691">
    <property type="component" value="Unassembled WGS sequence"/>
</dbReference>
<dbReference type="SUPFAM" id="SSF52151">
    <property type="entry name" value="FabD/lysophospholipase-like"/>
    <property type="match status" value="1"/>
</dbReference>
<evidence type="ECO:0000256" key="2">
    <source>
        <dbReference type="ARBA" id="ARBA00022963"/>
    </source>
</evidence>
<dbReference type="Pfam" id="PF01734">
    <property type="entry name" value="Patatin"/>
    <property type="match status" value="1"/>
</dbReference>
<protein>
    <submittedName>
        <fullName evidence="5">FabD/lysophospholipase-like protein</fullName>
    </submittedName>
</protein>
<evidence type="ECO:0000259" key="4">
    <source>
        <dbReference type="Pfam" id="PF01734"/>
    </source>
</evidence>
<sequence length="193" mass="20473">MSVDECILAYRKVAQQAFTPKRTTIFPALPSGAFSAKALDAAIKQTVRNSCVQPECVARHAQGPAPSEACPHGEAAFRDGSCTKTVVLAITKDNVDARPTLLATYDTSAALHGSTIWQVARATSAATTFFKPISVGGDGIDFIDAGFRYNNPCEVLIEEARGLGDVVAIGNPRMSIITKVRACCPLRRGYGLA</sequence>
<dbReference type="PANTHER" id="PTHR24185:SF1">
    <property type="entry name" value="CALCIUM-INDEPENDENT PHOSPHOLIPASE A2-GAMMA"/>
    <property type="match status" value="1"/>
</dbReference>
<name>A0AA38R2W2_9PEZI</name>
<keyword evidence="2" id="KW-0442">Lipid degradation</keyword>
<dbReference type="InterPro" id="IPR016035">
    <property type="entry name" value="Acyl_Trfase/lysoPLipase"/>
</dbReference>
<evidence type="ECO:0000313" key="5">
    <source>
        <dbReference type="EMBL" id="KAJ9131753.1"/>
    </source>
</evidence>
<dbReference type="InterPro" id="IPR002641">
    <property type="entry name" value="PNPLA_dom"/>
</dbReference>
<organism evidence="5 6">
    <name type="scientific">Coniochaeta hoffmannii</name>
    <dbReference type="NCBI Taxonomy" id="91930"/>
    <lineage>
        <taxon>Eukaryota</taxon>
        <taxon>Fungi</taxon>
        <taxon>Dikarya</taxon>
        <taxon>Ascomycota</taxon>
        <taxon>Pezizomycotina</taxon>
        <taxon>Sordariomycetes</taxon>
        <taxon>Sordariomycetidae</taxon>
        <taxon>Coniochaetales</taxon>
        <taxon>Coniochaetaceae</taxon>
        <taxon>Coniochaeta</taxon>
    </lineage>
</organism>